<feature type="region of interest" description="Disordered" evidence="6">
    <location>
        <begin position="1"/>
        <end position="22"/>
    </location>
</feature>
<organism evidence="8 9">
    <name type="scientific">Sarocladium strictum</name>
    <name type="common">Black bundle disease fungus</name>
    <name type="synonym">Acremonium strictum</name>
    <dbReference type="NCBI Taxonomy" id="5046"/>
    <lineage>
        <taxon>Eukaryota</taxon>
        <taxon>Fungi</taxon>
        <taxon>Dikarya</taxon>
        <taxon>Ascomycota</taxon>
        <taxon>Pezizomycotina</taxon>
        <taxon>Sordariomycetes</taxon>
        <taxon>Hypocreomycetidae</taxon>
        <taxon>Hypocreales</taxon>
        <taxon>Sarocladiaceae</taxon>
        <taxon>Sarocladium</taxon>
    </lineage>
</organism>
<dbReference type="GO" id="GO:0000981">
    <property type="term" value="F:DNA-binding transcription factor activity, RNA polymerase II-specific"/>
    <property type="evidence" value="ECO:0007669"/>
    <property type="project" value="InterPro"/>
</dbReference>
<keyword evidence="9" id="KW-1185">Reference proteome</keyword>
<sequence>MSSVDDGHDEDTSGAAQPQTGTEPLACVSCRARKLKCDRTKPACARCTKVHSECVYPESRRKPTFKRRNVRELEERLAQVETLLKGVNDAAVAATDSSIPKAKNQARVELDQEDIYPFPPMGTVRTTSEDLSPDAQVPFVGHDLHPEPAIGLETDDWQLMELGMSEAPPPWNVIEELTDAYFDVSHHFVPIIHPGRYRQAMYGGPYMQPPMCLQYIIWAMAAHHHDKYTAYSDVFYKRSRLYFERDEMKGDGEHFVTIHHAQALTLLASYEAKRMLFTRAAMNTAKCVRLINMMGLEKLDTSEEMSLALTLQPPKSWVEKEERRRTFWGAFAIDAHASVSTGWPSLVDSSEIQTRLPASEDAFASGREEAAPFIQEVFDGAEYSSFASSIVSCHVFKSILNHVHRPKATDRPDDVFQGQFWERHREFDNMLLSLLMFLPPSLKLYSGQKDAAAIYMNLNLHASIICLHHAAIEQVDKHNLSETIKQTSEVRMKNSANEIASIAKMAAHMTQAFKSPLCSLSFYIATTVYVYHGKKDPVSGLSPIDRSNLELILRLMEAIGRAHQITHAFLRQAWNDLERNGLSHVVRVPGLRKYKSDFADELSSIPLITRTSNINSQGRSAILPGRLPLEKPLGARINAMPRETVPSERSQQAETYEKMATLLEGECFQSVLGAASRNIESSATGPVRPGVNQKRKRMSPSPGPERYSGQNPSFPQPVPMTTGVMQDLTFSLPDRTGSSSSSSPAYRGTGTDTQHSGSSHTSPGILGLGNTAEENRIDLRQFQGRVLAPPQWDMTEPLFFGEVTDEMVNAALGQSNGEPWSFLTADIQWPGQSG</sequence>
<evidence type="ECO:0000256" key="3">
    <source>
        <dbReference type="ARBA" id="ARBA00023015"/>
    </source>
</evidence>
<dbReference type="Pfam" id="PF00172">
    <property type="entry name" value="Zn_clus"/>
    <property type="match status" value="1"/>
</dbReference>
<feature type="domain" description="Zn(2)-C6 fungal-type" evidence="7">
    <location>
        <begin position="26"/>
        <end position="56"/>
    </location>
</feature>
<protein>
    <recommendedName>
        <fullName evidence="7">Zn(2)-C6 fungal-type domain-containing protein</fullName>
    </recommendedName>
</protein>
<dbReference type="PROSITE" id="PS00463">
    <property type="entry name" value="ZN2_CY6_FUNGAL_1"/>
    <property type="match status" value="1"/>
</dbReference>
<feature type="region of interest" description="Disordered" evidence="6">
    <location>
        <begin position="679"/>
        <end position="769"/>
    </location>
</feature>
<evidence type="ECO:0000256" key="4">
    <source>
        <dbReference type="ARBA" id="ARBA00023163"/>
    </source>
</evidence>
<gene>
    <name evidence="8" type="ORF">NLU13_6101</name>
</gene>
<proteinExistence type="predicted"/>
<comment type="caution">
    <text evidence="8">The sequence shown here is derived from an EMBL/GenBank/DDBJ whole genome shotgun (WGS) entry which is preliminary data.</text>
</comment>
<dbReference type="InterPro" id="IPR036864">
    <property type="entry name" value="Zn2-C6_fun-type_DNA-bd_sf"/>
</dbReference>
<dbReference type="GO" id="GO:0008270">
    <property type="term" value="F:zinc ion binding"/>
    <property type="evidence" value="ECO:0007669"/>
    <property type="project" value="InterPro"/>
</dbReference>
<dbReference type="SMART" id="SM00066">
    <property type="entry name" value="GAL4"/>
    <property type="match status" value="1"/>
</dbReference>
<dbReference type="Gene3D" id="4.10.240.10">
    <property type="entry name" value="Zn(2)-C6 fungal-type DNA-binding domain"/>
    <property type="match status" value="1"/>
</dbReference>
<dbReference type="SUPFAM" id="SSF57701">
    <property type="entry name" value="Zn2/Cys6 DNA-binding domain"/>
    <property type="match status" value="1"/>
</dbReference>
<keyword evidence="3" id="KW-0805">Transcription regulation</keyword>
<keyword evidence="4" id="KW-0804">Transcription</keyword>
<dbReference type="InterPro" id="IPR001138">
    <property type="entry name" value="Zn2Cys6_DnaBD"/>
</dbReference>
<evidence type="ECO:0000256" key="6">
    <source>
        <dbReference type="SAM" id="MobiDB-lite"/>
    </source>
</evidence>
<accession>A0AA39GFZ7</accession>
<dbReference type="Pfam" id="PF04082">
    <property type="entry name" value="Fungal_trans"/>
    <property type="match status" value="1"/>
</dbReference>
<dbReference type="InterPro" id="IPR007219">
    <property type="entry name" value="XnlR_reg_dom"/>
</dbReference>
<dbReference type="CDD" id="cd12148">
    <property type="entry name" value="fungal_TF_MHR"/>
    <property type="match status" value="1"/>
</dbReference>
<dbReference type="InterPro" id="IPR050815">
    <property type="entry name" value="TF_fung"/>
</dbReference>
<evidence type="ECO:0000256" key="1">
    <source>
        <dbReference type="ARBA" id="ARBA00004123"/>
    </source>
</evidence>
<evidence type="ECO:0000313" key="9">
    <source>
        <dbReference type="Proteomes" id="UP001175261"/>
    </source>
</evidence>
<name>A0AA39GFZ7_SARSR</name>
<dbReference type="SMART" id="SM00906">
    <property type="entry name" value="Fungal_trans"/>
    <property type="match status" value="1"/>
</dbReference>
<dbReference type="Proteomes" id="UP001175261">
    <property type="component" value="Unassembled WGS sequence"/>
</dbReference>
<dbReference type="GO" id="GO:0003677">
    <property type="term" value="F:DNA binding"/>
    <property type="evidence" value="ECO:0007669"/>
    <property type="project" value="InterPro"/>
</dbReference>
<evidence type="ECO:0000259" key="7">
    <source>
        <dbReference type="PROSITE" id="PS50048"/>
    </source>
</evidence>
<evidence type="ECO:0000256" key="2">
    <source>
        <dbReference type="ARBA" id="ARBA00022723"/>
    </source>
</evidence>
<keyword evidence="5" id="KW-0539">Nucleus</keyword>
<dbReference type="AlphaFoldDB" id="A0AA39GFZ7"/>
<evidence type="ECO:0000313" key="8">
    <source>
        <dbReference type="EMBL" id="KAK0386264.1"/>
    </source>
</evidence>
<reference evidence="8" key="1">
    <citation type="submission" date="2022-10" db="EMBL/GenBank/DDBJ databases">
        <title>Determination and structural analysis of whole genome sequence of Sarocladium strictum F4-1.</title>
        <authorList>
            <person name="Hu L."/>
            <person name="Jiang Y."/>
        </authorList>
    </citation>
    <scope>NUCLEOTIDE SEQUENCE</scope>
    <source>
        <strain evidence="8">F4-1</strain>
    </source>
</reference>
<keyword evidence="2" id="KW-0479">Metal-binding</keyword>
<dbReference type="CDD" id="cd00067">
    <property type="entry name" value="GAL4"/>
    <property type="match status" value="1"/>
</dbReference>
<comment type="subcellular location">
    <subcellularLocation>
        <location evidence="1">Nucleus</location>
    </subcellularLocation>
</comment>
<dbReference type="GO" id="GO:0006351">
    <property type="term" value="P:DNA-templated transcription"/>
    <property type="evidence" value="ECO:0007669"/>
    <property type="project" value="InterPro"/>
</dbReference>
<dbReference type="PANTHER" id="PTHR47338:SF10">
    <property type="entry name" value="TRANSCRIPTION FACTOR DOMAIN-CONTAINING PROTEIN-RELATED"/>
    <property type="match status" value="1"/>
</dbReference>
<dbReference type="GO" id="GO:0005634">
    <property type="term" value="C:nucleus"/>
    <property type="evidence" value="ECO:0007669"/>
    <property type="project" value="UniProtKB-SubCell"/>
</dbReference>
<dbReference type="EMBL" id="JAPDFR010000005">
    <property type="protein sequence ID" value="KAK0386264.1"/>
    <property type="molecule type" value="Genomic_DNA"/>
</dbReference>
<dbReference type="PROSITE" id="PS50048">
    <property type="entry name" value="ZN2_CY6_FUNGAL_2"/>
    <property type="match status" value="1"/>
</dbReference>
<evidence type="ECO:0000256" key="5">
    <source>
        <dbReference type="ARBA" id="ARBA00023242"/>
    </source>
</evidence>
<dbReference type="PANTHER" id="PTHR47338">
    <property type="entry name" value="ZN(II)2CYS6 TRANSCRIPTION FACTOR (EUROFUNG)-RELATED"/>
    <property type="match status" value="1"/>
</dbReference>
<feature type="compositionally biased region" description="Polar residues" evidence="6">
    <location>
        <begin position="750"/>
        <end position="762"/>
    </location>
</feature>